<accession>A9G946</accession>
<dbReference type="Pfam" id="PF06855">
    <property type="entry name" value="YozE_SAM_like"/>
    <property type="match status" value="1"/>
</dbReference>
<dbReference type="InterPro" id="IPR036806">
    <property type="entry name" value="YozE_SAM-like_sf"/>
</dbReference>
<gene>
    <name evidence="2" type="ordered locus">sce8948</name>
</gene>
<keyword evidence="3" id="KW-1185">Reference proteome</keyword>
<name>A9G946_SORC5</name>
<evidence type="ECO:0000259" key="1">
    <source>
        <dbReference type="SMART" id="SM00974"/>
    </source>
</evidence>
<dbReference type="HOGENOM" id="CLU_1026369_0_0_7"/>
<dbReference type="SMART" id="SM00974">
    <property type="entry name" value="T5orf172"/>
    <property type="match status" value="1"/>
</dbReference>
<sequence>MLQESRVAKTRKIRDLASGADFGQWLISNVGREDPVGDLAHDVVHDPDFPRDARHYPEALEYLQSQGYCLGAQNALAEAWNEYLARYPERAVKAAWCERCARAIVELPKGVLVWTESGGFEVLHTCCVQGVPRCSIDLHQLFDGPDLGGLNAFANECGAPSELVARLEARLRLWGFGARRRRQTKVYFIQEPKDGAIKIGYTSGPVERRRAALQTGHPEPLRVLATMDGDRSTEADLHARFGQYRRKGEWFAPHRELIQFIAALVPKVPRP</sequence>
<evidence type="ECO:0000313" key="3">
    <source>
        <dbReference type="Proteomes" id="UP000002139"/>
    </source>
</evidence>
<dbReference type="Gene3D" id="1.10.150.260">
    <property type="entry name" value="YozE SAM-like"/>
    <property type="match status" value="1"/>
</dbReference>
<reference evidence="2 3" key="1">
    <citation type="journal article" date="2007" name="Nat. Biotechnol.">
        <title>Complete genome sequence of the myxobacterium Sorangium cellulosum.</title>
        <authorList>
            <person name="Schneiker S."/>
            <person name="Perlova O."/>
            <person name="Kaiser O."/>
            <person name="Gerth K."/>
            <person name="Alici A."/>
            <person name="Altmeyer M.O."/>
            <person name="Bartels D."/>
            <person name="Bekel T."/>
            <person name="Beyer S."/>
            <person name="Bode E."/>
            <person name="Bode H.B."/>
            <person name="Bolten C.J."/>
            <person name="Choudhuri J.V."/>
            <person name="Doss S."/>
            <person name="Elnakady Y.A."/>
            <person name="Frank B."/>
            <person name="Gaigalat L."/>
            <person name="Goesmann A."/>
            <person name="Groeger C."/>
            <person name="Gross F."/>
            <person name="Jelsbak L."/>
            <person name="Jelsbak L."/>
            <person name="Kalinowski J."/>
            <person name="Kegler C."/>
            <person name="Knauber T."/>
            <person name="Konietzny S."/>
            <person name="Kopp M."/>
            <person name="Krause L."/>
            <person name="Krug D."/>
            <person name="Linke B."/>
            <person name="Mahmud T."/>
            <person name="Martinez-Arias R."/>
            <person name="McHardy A.C."/>
            <person name="Merai M."/>
            <person name="Meyer F."/>
            <person name="Mormann S."/>
            <person name="Munoz-Dorado J."/>
            <person name="Perez J."/>
            <person name="Pradella S."/>
            <person name="Rachid S."/>
            <person name="Raddatz G."/>
            <person name="Rosenau F."/>
            <person name="Rueckert C."/>
            <person name="Sasse F."/>
            <person name="Scharfe M."/>
            <person name="Schuster S.C."/>
            <person name="Suen G."/>
            <person name="Treuner-Lange A."/>
            <person name="Velicer G.J."/>
            <person name="Vorholter F.-J."/>
            <person name="Weissman K.J."/>
            <person name="Welch R.D."/>
            <person name="Wenzel S.C."/>
            <person name="Whitworth D.E."/>
            <person name="Wilhelm S."/>
            <person name="Wittmann C."/>
            <person name="Bloecker H."/>
            <person name="Puehler A."/>
            <person name="Mueller R."/>
        </authorList>
    </citation>
    <scope>NUCLEOTIDE SEQUENCE [LARGE SCALE GENOMIC DNA]</scope>
    <source>
        <strain evidence="3">So ce56</strain>
    </source>
</reference>
<dbReference type="Proteomes" id="UP000002139">
    <property type="component" value="Chromosome"/>
</dbReference>
<dbReference type="Pfam" id="PF13455">
    <property type="entry name" value="MUG113"/>
    <property type="match status" value="1"/>
</dbReference>
<dbReference type="eggNOG" id="COG4479">
    <property type="taxonomic scope" value="Bacteria"/>
</dbReference>
<dbReference type="AlphaFoldDB" id="A9G946"/>
<organism evidence="2 3">
    <name type="scientific">Sorangium cellulosum (strain So ce56)</name>
    <name type="common">Polyangium cellulosum (strain So ce56)</name>
    <dbReference type="NCBI Taxonomy" id="448385"/>
    <lineage>
        <taxon>Bacteria</taxon>
        <taxon>Pseudomonadati</taxon>
        <taxon>Myxococcota</taxon>
        <taxon>Polyangia</taxon>
        <taxon>Polyangiales</taxon>
        <taxon>Polyangiaceae</taxon>
        <taxon>Sorangium</taxon>
    </lineage>
</organism>
<dbReference type="InterPro" id="IPR023089">
    <property type="entry name" value="YozE_SAM-like"/>
</dbReference>
<proteinExistence type="predicted"/>
<dbReference type="InterPro" id="IPR018306">
    <property type="entry name" value="Phage_T5_Orf172_DNA-bd"/>
</dbReference>
<protein>
    <recommendedName>
        <fullName evidence="1">Bacteriophage T5 Orf172 DNA-binding domain-containing protein</fullName>
    </recommendedName>
</protein>
<evidence type="ECO:0000313" key="2">
    <source>
        <dbReference type="EMBL" id="CAN99120.1"/>
    </source>
</evidence>
<dbReference type="SUPFAM" id="SSF140652">
    <property type="entry name" value="YozE-like"/>
    <property type="match status" value="1"/>
</dbReference>
<dbReference type="KEGG" id="scl:sce8948"/>
<dbReference type="EMBL" id="AM746676">
    <property type="protein sequence ID" value="CAN99120.1"/>
    <property type="molecule type" value="Genomic_DNA"/>
</dbReference>
<feature type="domain" description="Bacteriophage T5 Orf172 DNA-binding" evidence="1">
    <location>
        <begin position="191"/>
        <end position="264"/>
    </location>
</feature>